<organism evidence="5 6">
    <name type="scientific">Lacticaseibacillus brantae DSM 23927</name>
    <dbReference type="NCBI Taxonomy" id="1423727"/>
    <lineage>
        <taxon>Bacteria</taxon>
        <taxon>Bacillati</taxon>
        <taxon>Bacillota</taxon>
        <taxon>Bacilli</taxon>
        <taxon>Lactobacillales</taxon>
        <taxon>Lactobacillaceae</taxon>
        <taxon>Lacticaseibacillus</taxon>
    </lineage>
</organism>
<dbReference type="PANTHER" id="PTHR30404">
    <property type="entry name" value="N-ACETYLMURAMOYL-L-ALANINE AMIDASE"/>
    <property type="match status" value="1"/>
</dbReference>
<dbReference type="OrthoDB" id="9806267at2"/>
<dbReference type="PANTHER" id="PTHR30404:SF7">
    <property type="entry name" value="CELL WALL AMIDASE LYTH-RELATED"/>
    <property type="match status" value="1"/>
</dbReference>
<evidence type="ECO:0000256" key="2">
    <source>
        <dbReference type="ARBA" id="ARBA00023316"/>
    </source>
</evidence>
<evidence type="ECO:0000256" key="3">
    <source>
        <dbReference type="SAM" id="SignalP"/>
    </source>
</evidence>
<dbReference type="PATRIC" id="fig|1423727.3.peg.424"/>
<keyword evidence="1" id="KW-0378">Hydrolase</keyword>
<accession>A0A0R2AZJ8</accession>
<dbReference type="SMART" id="SM00646">
    <property type="entry name" value="Ami_3"/>
    <property type="match status" value="1"/>
</dbReference>
<dbReference type="Proteomes" id="UP000051672">
    <property type="component" value="Unassembled WGS sequence"/>
</dbReference>
<dbReference type="InterPro" id="IPR002508">
    <property type="entry name" value="MurNAc-LAA_cat"/>
</dbReference>
<sequence>MKFRQLKKWPLAIILAFVFAVGITSTTVLANNQSLTVKADVLNVRLGPGLNYSTMGQVSRGTVLTVTDQRNAWYQVRLAGNRIGWVASWLVDQNMASTTKAKVATVNQPGVIYQYATQDSTQLGQLNNGTDVNVVYQQGEWTQISYQNTVAWVLTKVLNVTDQTTTLTPASQTKYQTPAAAKQTGITVVTTMASNIRQAAGINAPVVVRVPNATKLNVISQSDDWYKVQTSDGKIGYVASWVVSSTASSKQTKAATNLAEATIVLDPGHGGTDVGALSTSGKYEKTYTLETARAIAAQLKAAGANVIMTRDSDKFVDLAPRPVVANNAHADAFISIHFDSSPDTNSATGFTTYYYSDKKDLSLAKAVNSSFSNLSLDNRGVAFGDFEVLRENQQPSILMEMGYINTDSDFKQISSSSYQDKIASDVTKGLTQYFKAK</sequence>
<reference evidence="5 6" key="1">
    <citation type="journal article" date="2015" name="Genome Announc.">
        <title>Expanding the biotechnology potential of lactobacilli through comparative genomics of 213 strains and associated genera.</title>
        <authorList>
            <person name="Sun Z."/>
            <person name="Harris H.M."/>
            <person name="McCann A."/>
            <person name="Guo C."/>
            <person name="Argimon S."/>
            <person name="Zhang W."/>
            <person name="Yang X."/>
            <person name="Jeffery I.B."/>
            <person name="Cooney J.C."/>
            <person name="Kagawa T.F."/>
            <person name="Liu W."/>
            <person name="Song Y."/>
            <person name="Salvetti E."/>
            <person name="Wrobel A."/>
            <person name="Rasinkangas P."/>
            <person name="Parkhill J."/>
            <person name="Rea M.C."/>
            <person name="O'Sullivan O."/>
            <person name="Ritari J."/>
            <person name="Douillard F.P."/>
            <person name="Paul Ross R."/>
            <person name="Yang R."/>
            <person name="Briner A.E."/>
            <person name="Felis G.E."/>
            <person name="de Vos W.M."/>
            <person name="Barrangou R."/>
            <person name="Klaenhammer T.R."/>
            <person name="Caufield P.W."/>
            <person name="Cui Y."/>
            <person name="Zhang H."/>
            <person name="O'Toole P.W."/>
        </authorList>
    </citation>
    <scope>NUCLEOTIDE SEQUENCE [LARGE SCALE GENOMIC DNA]</scope>
    <source>
        <strain evidence="5 6">DSM 23927</strain>
    </source>
</reference>
<dbReference type="PROSITE" id="PS51781">
    <property type="entry name" value="SH3B"/>
    <property type="match status" value="2"/>
</dbReference>
<dbReference type="Pfam" id="PF08239">
    <property type="entry name" value="SH3_3"/>
    <property type="match status" value="3"/>
</dbReference>
<dbReference type="Gene3D" id="3.40.630.40">
    <property type="entry name" value="Zn-dependent exopeptidases"/>
    <property type="match status" value="1"/>
</dbReference>
<dbReference type="InterPro" id="IPR003646">
    <property type="entry name" value="SH3-like_bac-type"/>
</dbReference>
<dbReference type="GO" id="GO:0071555">
    <property type="term" value="P:cell wall organization"/>
    <property type="evidence" value="ECO:0007669"/>
    <property type="project" value="UniProtKB-KW"/>
</dbReference>
<proteinExistence type="predicted"/>
<evidence type="ECO:0000313" key="5">
    <source>
        <dbReference type="EMBL" id="KRM72712.1"/>
    </source>
</evidence>
<keyword evidence="6" id="KW-1185">Reference proteome</keyword>
<dbReference type="RefSeq" id="WP_057893731.1">
    <property type="nucleotide sequence ID" value="NZ_AYZQ01000001.1"/>
</dbReference>
<dbReference type="EMBL" id="AYZQ01000001">
    <property type="protein sequence ID" value="KRM72712.1"/>
    <property type="molecule type" value="Genomic_DNA"/>
</dbReference>
<dbReference type="InterPro" id="IPR050695">
    <property type="entry name" value="N-acetylmuramoyl_amidase_3"/>
</dbReference>
<dbReference type="SMART" id="SM00287">
    <property type="entry name" value="SH3b"/>
    <property type="match status" value="3"/>
</dbReference>
<evidence type="ECO:0000259" key="4">
    <source>
        <dbReference type="PROSITE" id="PS51781"/>
    </source>
</evidence>
<comment type="caution">
    <text evidence="5">The sequence shown here is derived from an EMBL/GenBank/DDBJ whole genome shotgun (WGS) entry which is preliminary data.</text>
</comment>
<keyword evidence="3" id="KW-0732">Signal</keyword>
<feature type="domain" description="SH3b" evidence="4">
    <location>
        <begin position="183"/>
        <end position="247"/>
    </location>
</feature>
<gene>
    <name evidence="5" type="ORF">FC34_GL000422</name>
</gene>
<dbReference type="CDD" id="cd02696">
    <property type="entry name" value="MurNAc-LAA"/>
    <property type="match status" value="1"/>
</dbReference>
<evidence type="ECO:0000313" key="6">
    <source>
        <dbReference type="Proteomes" id="UP000051672"/>
    </source>
</evidence>
<name>A0A0R2AZJ8_9LACO</name>
<feature type="domain" description="SH3b" evidence="4">
    <location>
        <begin position="32"/>
        <end position="94"/>
    </location>
</feature>
<dbReference type="GO" id="GO:0030288">
    <property type="term" value="C:outer membrane-bounded periplasmic space"/>
    <property type="evidence" value="ECO:0007669"/>
    <property type="project" value="TreeGrafter"/>
</dbReference>
<dbReference type="InterPro" id="IPR017293">
    <property type="entry name" value="N-acetylmuramoyl-L-ala_amidase"/>
</dbReference>
<dbReference type="AlphaFoldDB" id="A0A0R2AZJ8"/>
<dbReference type="SUPFAM" id="SSF53187">
    <property type="entry name" value="Zn-dependent exopeptidases"/>
    <property type="match status" value="1"/>
</dbReference>
<dbReference type="Pfam" id="PF01520">
    <property type="entry name" value="Amidase_3"/>
    <property type="match status" value="1"/>
</dbReference>
<dbReference type="PIRSF" id="PIRSF037846">
    <property type="entry name" value="Autolysin_YrvJ_prd"/>
    <property type="match status" value="1"/>
</dbReference>
<dbReference type="STRING" id="1423727.FC34_GL000422"/>
<keyword evidence="2" id="KW-0961">Cell wall biogenesis/degradation</keyword>
<dbReference type="GO" id="GO:0009253">
    <property type="term" value="P:peptidoglycan catabolic process"/>
    <property type="evidence" value="ECO:0007669"/>
    <property type="project" value="InterPro"/>
</dbReference>
<dbReference type="GO" id="GO:0008745">
    <property type="term" value="F:N-acetylmuramoyl-L-alanine amidase activity"/>
    <property type="evidence" value="ECO:0007669"/>
    <property type="project" value="InterPro"/>
</dbReference>
<feature type="signal peptide" evidence="3">
    <location>
        <begin position="1"/>
        <end position="30"/>
    </location>
</feature>
<dbReference type="Gene3D" id="2.30.30.40">
    <property type="entry name" value="SH3 Domains"/>
    <property type="match status" value="3"/>
</dbReference>
<protein>
    <submittedName>
        <fullName evidence="5">N-acetylmuramoyl-L-alanine amidase, family 3</fullName>
    </submittedName>
</protein>
<evidence type="ECO:0000256" key="1">
    <source>
        <dbReference type="ARBA" id="ARBA00022801"/>
    </source>
</evidence>
<feature type="chain" id="PRO_5006415112" evidence="3">
    <location>
        <begin position="31"/>
        <end position="437"/>
    </location>
</feature>